<dbReference type="Gene3D" id="3.30.420.40">
    <property type="match status" value="1"/>
</dbReference>
<dbReference type="Gene3D" id="1.10.287.1490">
    <property type="match status" value="1"/>
</dbReference>
<gene>
    <name evidence="2" type="ORF">MAR_004737</name>
</gene>
<organism evidence="2 3">
    <name type="scientific">Mya arenaria</name>
    <name type="common">Soft-shell clam</name>
    <dbReference type="NCBI Taxonomy" id="6604"/>
    <lineage>
        <taxon>Eukaryota</taxon>
        <taxon>Metazoa</taxon>
        <taxon>Spiralia</taxon>
        <taxon>Lophotrochozoa</taxon>
        <taxon>Mollusca</taxon>
        <taxon>Bivalvia</taxon>
        <taxon>Autobranchia</taxon>
        <taxon>Heteroconchia</taxon>
        <taxon>Euheterodonta</taxon>
        <taxon>Imparidentia</taxon>
        <taxon>Neoheterodontei</taxon>
        <taxon>Myida</taxon>
        <taxon>Myoidea</taxon>
        <taxon>Myidae</taxon>
        <taxon>Mya</taxon>
    </lineage>
</organism>
<protein>
    <submittedName>
        <fullName evidence="2">HS12B-like protein</fullName>
    </submittedName>
</protein>
<name>A0ABY7EXF0_MYAAR</name>
<evidence type="ECO:0000313" key="3">
    <source>
        <dbReference type="Proteomes" id="UP001164746"/>
    </source>
</evidence>
<reference evidence="2" key="1">
    <citation type="submission" date="2022-11" db="EMBL/GenBank/DDBJ databases">
        <title>Centuries of genome instability and evolution in soft-shell clam transmissible cancer (bioRxiv).</title>
        <authorList>
            <person name="Hart S.F.M."/>
            <person name="Yonemitsu M.A."/>
            <person name="Giersch R.M."/>
            <person name="Beal B.F."/>
            <person name="Arriagada G."/>
            <person name="Davis B.W."/>
            <person name="Ostrander E.A."/>
            <person name="Goff S.P."/>
            <person name="Metzger M.J."/>
        </authorList>
    </citation>
    <scope>NUCLEOTIDE SEQUENCE</scope>
    <source>
        <strain evidence="2">MELC-2E11</strain>
        <tissue evidence="2">Siphon/mantle</tissue>
    </source>
</reference>
<dbReference type="PANTHER" id="PTHR14187:SF46">
    <property type="entry name" value="HEAT SHOCK 70 KDA PROTEIN 12A"/>
    <property type="match status" value="1"/>
</dbReference>
<evidence type="ECO:0000313" key="2">
    <source>
        <dbReference type="EMBL" id="WAR14632.1"/>
    </source>
</evidence>
<accession>A0ABY7EXF0</accession>
<feature type="coiled-coil region" evidence="1">
    <location>
        <begin position="56"/>
        <end position="143"/>
    </location>
</feature>
<keyword evidence="1" id="KW-0175">Coiled coil</keyword>
<dbReference type="Proteomes" id="UP001164746">
    <property type="component" value="Chromosome 9"/>
</dbReference>
<feature type="non-terminal residue" evidence="2">
    <location>
        <position position="1"/>
    </location>
</feature>
<sequence length="582" mass="66507">SSEHCAYSTEKQLFLWTILILKFLKKSRPSARKEADGAKKGAMDINEQIVRTNALLVETLGKLSRAEGEIQSLQQEKEKLVDDNEKLRKRNSGECNTLTKENADLEKERHRLRSRVEELEDEIDGLKKRVRELEEKCSATDAIYSGSDEAGERDETLMKTEARNFVWKPRKGIQASFVFCCIEICEKSGYAYGFTHELRTEDRMKKIDVPPWYCPGVLSDKTPTAVLLDQSMQLIDFGLMAEHRYVEMLEEECVDCFLFRLRRTRNEKILQMGFMLSDERNLKSVSVSQFYQNVIQCLKDRLMEKFTKRNSGIEMRDIMWILIVPAELGNQEINLMEEAAMQAGLPWDQLATLYAPIASIVHAENMDDEYKKCLNVLGKNIAVTLCKSQYINAGGTEHYEKSQLSIICLASFHAAFENLIVEIVGSRVWSKFRQTSDYLDFTREWESLKRTRVSGRFKVMKLPCTLMDLFQECTHSCLSDAIEATKYTDLLKVQAGKLNMDSDFLIQLFQPSLDTLTSNINTVLENKTVSNDAVILLVGDFAECDVVQDTIKQVFSGNRVIVPNECGLSALKGGVLYGHMYE</sequence>
<evidence type="ECO:0000256" key="1">
    <source>
        <dbReference type="SAM" id="Coils"/>
    </source>
</evidence>
<dbReference type="PANTHER" id="PTHR14187">
    <property type="entry name" value="ALPHA KINASE/ELONGATION FACTOR 2 KINASE"/>
    <property type="match status" value="1"/>
</dbReference>
<proteinExistence type="predicted"/>
<dbReference type="EMBL" id="CP111020">
    <property type="protein sequence ID" value="WAR14632.1"/>
    <property type="molecule type" value="Genomic_DNA"/>
</dbReference>
<keyword evidence="3" id="KW-1185">Reference proteome</keyword>